<reference evidence="1 2" key="1">
    <citation type="submission" date="2018-04" db="EMBL/GenBank/DDBJ databases">
        <title>WGS assembly of Panicum hallii var. hallii HAL2.</title>
        <authorList>
            <person name="Lovell J."/>
            <person name="Jenkins J."/>
            <person name="Lowry D."/>
            <person name="Mamidi S."/>
            <person name="Sreedasyam A."/>
            <person name="Weng X."/>
            <person name="Barry K."/>
            <person name="Bonette J."/>
            <person name="Campitelli B."/>
            <person name="Daum C."/>
            <person name="Gordon S."/>
            <person name="Gould B."/>
            <person name="Lipzen A."/>
            <person name="MacQueen A."/>
            <person name="Palacio-Mejia J."/>
            <person name="Plott C."/>
            <person name="Shakirov E."/>
            <person name="Shu S."/>
            <person name="Yoshinaga Y."/>
            <person name="Zane M."/>
            <person name="Rokhsar D."/>
            <person name="Grimwood J."/>
            <person name="Schmutz J."/>
            <person name="Juenger T."/>
        </authorList>
    </citation>
    <scope>NUCLEOTIDE SEQUENCE [LARGE SCALE GENOMIC DNA]</scope>
    <source>
        <strain evidence="2">cv. HAL2</strain>
    </source>
</reference>
<evidence type="ECO:0000313" key="1">
    <source>
        <dbReference type="EMBL" id="PUZ53996.1"/>
    </source>
</evidence>
<evidence type="ECO:0000313" key="2">
    <source>
        <dbReference type="Proteomes" id="UP000244336"/>
    </source>
</evidence>
<dbReference type="Proteomes" id="UP000244336">
    <property type="component" value="Chromosome 5"/>
</dbReference>
<dbReference type="EMBL" id="CM009753">
    <property type="protein sequence ID" value="PUZ53996.1"/>
    <property type="molecule type" value="Genomic_DNA"/>
</dbReference>
<protein>
    <submittedName>
        <fullName evidence="1">Uncharacterized protein</fullName>
    </submittedName>
</protein>
<gene>
    <name evidence="1" type="ORF">GQ55_5G094100</name>
</gene>
<name>A0A2T7DEG5_9POAL</name>
<keyword evidence="2" id="KW-1185">Reference proteome</keyword>
<proteinExistence type="predicted"/>
<dbReference type="AlphaFoldDB" id="A0A2T7DEG5"/>
<sequence length="95" mass="10348">MDTSGYLPIPKARWDGEERKAIVLPKSEFGTLPAPALLFFPFGSGIAARRVGSTLQSSLLLLSTIGRLHLCSWAQSHQGGHRLRCCTPVTDMLLV</sequence>
<organism evidence="1 2">
    <name type="scientific">Panicum hallii var. hallii</name>
    <dbReference type="NCBI Taxonomy" id="1504633"/>
    <lineage>
        <taxon>Eukaryota</taxon>
        <taxon>Viridiplantae</taxon>
        <taxon>Streptophyta</taxon>
        <taxon>Embryophyta</taxon>
        <taxon>Tracheophyta</taxon>
        <taxon>Spermatophyta</taxon>
        <taxon>Magnoliopsida</taxon>
        <taxon>Liliopsida</taxon>
        <taxon>Poales</taxon>
        <taxon>Poaceae</taxon>
        <taxon>PACMAD clade</taxon>
        <taxon>Panicoideae</taxon>
        <taxon>Panicodae</taxon>
        <taxon>Paniceae</taxon>
        <taxon>Panicinae</taxon>
        <taxon>Panicum</taxon>
        <taxon>Panicum sect. Panicum</taxon>
    </lineage>
</organism>
<dbReference type="Gramene" id="PUZ53996">
    <property type="protein sequence ID" value="PUZ53996"/>
    <property type="gene ID" value="GQ55_5G094100"/>
</dbReference>
<accession>A0A2T7DEG5</accession>